<sequence>MSNKGNTFKNSSNGGSTKRAPRSVGNVTYNKKEHFKSFEKINFSEGQRKALKILGIFLLFVSFVLAVSFVSYLLTWKQDQSYIAETNGGWSTLFQTTEEIADERIDLPVVENKLGKLGALLANQFIYEWFGVASFLFALMSFVIGYKLLYKRSILPVWKTLIYSSISIIFLSVTLGFLQDFLTDSPHILEGKFGYWTNQLMKAQIGSTGIAALLVFAYLTALILIYNLDLKWTWTSRKEEEEELEEDDDNFETFRRTNTVATAGLTRNEALAATRAEVDEPILDKQEETRLSPTPLNTFNEAPANAIAAAGARKREEFAMSDLDEEEELSVALKPTATNEITFSVDNAEDFVDDSEPIEEEEPTALEDGPVLRVEKVVEEKEITANDLVAQFGEYDPKLDLSGYQYPTLDLLKDYGTGKITINQQELEANKNRIVDTLRNYNIEIEHIKATIGPTVTLYEIIPKPGVRISKIKNLEDDIALSLAALGIRIIAPMPGKGTIGIEVPNSSPEMVSMRSVLATEKFQKTDMDLPIALGKTISNEVFIADLSKMPHLLVAGATGQGKSVGINAILTSLLYKKHPAELKFVMVDPKKVELSLFKTIERHFLAKLPNEEEAIITDTKKVINTLNSLCIEMDQRYDLLKNAQVRNLKEYNVKFVGRRLNPEEGHRFLPFIVLVVDEFADLMMTAGKEVETPIARLAQLARAVGIHLVIATQRPSVNIITGTIKANFPARLAFRVLSKVDSRTILDTGGADQLIGRGDMLLSTGSDLTRIQCAFVDTPEVDKISEFIGSQRGYPSAFLLPEYVDENGEGGGSMDFDLDDRDQLFEDAARLIVMHQQGSTSLIQRKLKLGYNRAGRIIDQLEAAGIVGPFEGSKAREVLYPDEYSLEQYLETLRKND</sequence>
<evidence type="ECO:0000313" key="18">
    <source>
        <dbReference type="Proteomes" id="UP000294752"/>
    </source>
</evidence>
<evidence type="ECO:0000256" key="11">
    <source>
        <dbReference type="ARBA" id="ARBA00023136"/>
    </source>
</evidence>
<feature type="region of interest" description="Disordered" evidence="14">
    <location>
        <begin position="1"/>
        <end position="23"/>
    </location>
</feature>
<evidence type="ECO:0000256" key="14">
    <source>
        <dbReference type="SAM" id="MobiDB-lite"/>
    </source>
</evidence>
<feature type="binding site" evidence="13">
    <location>
        <begin position="557"/>
        <end position="564"/>
    </location>
    <ligand>
        <name>ATP</name>
        <dbReference type="ChEBI" id="CHEBI:30616"/>
    </ligand>
</feature>
<dbReference type="PANTHER" id="PTHR22683:SF41">
    <property type="entry name" value="DNA TRANSLOCASE FTSK"/>
    <property type="match status" value="1"/>
</dbReference>
<dbReference type="InterPro" id="IPR002543">
    <property type="entry name" value="FtsK_dom"/>
</dbReference>
<evidence type="ECO:0000256" key="12">
    <source>
        <dbReference type="ARBA" id="ARBA00023306"/>
    </source>
</evidence>
<evidence type="ECO:0000256" key="15">
    <source>
        <dbReference type="SAM" id="Phobius"/>
    </source>
</evidence>
<keyword evidence="7" id="KW-0159">Chromosome partition</keyword>
<evidence type="ECO:0000256" key="7">
    <source>
        <dbReference type="ARBA" id="ARBA00022829"/>
    </source>
</evidence>
<comment type="caution">
    <text evidence="17">The sequence shown here is derived from an EMBL/GenBank/DDBJ whole genome shotgun (WGS) entry which is preliminary data.</text>
</comment>
<dbReference type="GO" id="GO:0005886">
    <property type="term" value="C:plasma membrane"/>
    <property type="evidence" value="ECO:0007669"/>
    <property type="project" value="UniProtKB-SubCell"/>
</dbReference>
<keyword evidence="3" id="KW-1003">Cell membrane</keyword>
<evidence type="ECO:0000256" key="13">
    <source>
        <dbReference type="PROSITE-ProRule" id="PRU00289"/>
    </source>
</evidence>
<evidence type="ECO:0000256" key="6">
    <source>
        <dbReference type="ARBA" id="ARBA00022741"/>
    </source>
</evidence>
<keyword evidence="11 15" id="KW-0472">Membrane</keyword>
<feature type="domain" description="FtsK" evidence="16">
    <location>
        <begin position="539"/>
        <end position="744"/>
    </location>
</feature>
<organism evidence="17 18">
    <name type="scientific">Sphingobacterium paludis</name>
    <dbReference type="NCBI Taxonomy" id="1476465"/>
    <lineage>
        <taxon>Bacteria</taxon>
        <taxon>Pseudomonadati</taxon>
        <taxon>Bacteroidota</taxon>
        <taxon>Sphingobacteriia</taxon>
        <taxon>Sphingobacteriales</taxon>
        <taxon>Sphingobacteriaceae</taxon>
        <taxon>Sphingobacterium</taxon>
    </lineage>
</organism>
<evidence type="ECO:0000256" key="8">
    <source>
        <dbReference type="ARBA" id="ARBA00022840"/>
    </source>
</evidence>
<dbReference type="SUPFAM" id="SSF52540">
    <property type="entry name" value="P-loop containing nucleoside triphosphate hydrolases"/>
    <property type="match status" value="1"/>
</dbReference>
<accession>A0A4R7D510</accession>
<evidence type="ECO:0000256" key="9">
    <source>
        <dbReference type="ARBA" id="ARBA00022989"/>
    </source>
</evidence>
<dbReference type="Gene3D" id="1.10.10.10">
    <property type="entry name" value="Winged helix-like DNA-binding domain superfamily/Winged helix DNA-binding domain"/>
    <property type="match status" value="1"/>
</dbReference>
<feature type="compositionally biased region" description="Polar residues" evidence="14">
    <location>
        <begin position="1"/>
        <end position="16"/>
    </location>
</feature>
<dbReference type="InterPro" id="IPR050206">
    <property type="entry name" value="FtsK/SpoIIIE/SftA"/>
</dbReference>
<dbReference type="GO" id="GO:0051301">
    <property type="term" value="P:cell division"/>
    <property type="evidence" value="ECO:0007669"/>
    <property type="project" value="UniProtKB-KW"/>
</dbReference>
<evidence type="ECO:0000256" key="1">
    <source>
        <dbReference type="ARBA" id="ARBA00004651"/>
    </source>
</evidence>
<dbReference type="Gene3D" id="3.30.980.40">
    <property type="match status" value="1"/>
</dbReference>
<evidence type="ECO:0000256" key="4">
    <source>
        <dbReference type="ARBA" id="ARBA00022618"/>
    </source>
</evidence>
<dbReference type="OrthoDB" id="9807790at2"/>
<dbReference type="RefSeq" id="WP_133639262.1">
    <property type="nucleotide sequence ID" value="NZ_SNZV01000002.1"/>
</dbReference>
<dbReference type="Gene3D" id="3.40.50.300">
    <property type="entry name" value="P-loop containing nucleotide triphosphate hydrolases"/>
    <property type="match status" value="1"/>
</dbReference>
<evidence type="ECO:0000259" key="16">
    <source>
        <dbReference type="PROSITE" id="PS50901"/>
    </source>
</evidence>
<dbReference type="GO" id="GO:0005524">
    <property type="term" value="F:ATP binding"/>
    <property type="evidence" value="ECO:0007669"/>
    <property type="project" value="UniProtKB-UniRule"/>
</dbReference>
<keyword evidence="12" id="KW-0131">Cell cycle</keyword>
<keyword evidence="8 13" id="KW-0067">ATP-binding</keyword>
<feature type="transmembrane region" description="Helical" evidence="15">
    <location>
        <begin position="203"/>
        <end position="228"/>
    </location>
</feature>
<gene>
    <name evidence="17" type="ORF">B0I21_102302</name>
</gene>
<dbReference type="Pfam" id="PF01580">
    <property type="entry name" value="FtsK_SpoIIIE"/>
    <property type="match status" value="1"/>
</dbReference>
<dbReference type="EMBL" id="SNZV01000002">
    <property type="protein sequence ID" value="TDS15980.1"/>
    <property type="molecule type" value="Genomic_DNA"/>
</dbReference>
<comment type="similarity">
    <text evidence="2">Belongs to the FtsK/SpoIIIE/SftA family.</text>
</comment>
<keyword evidence="6 13" id="KW-0547">Nucleotide-binding</keyword>
<keyword evidence="9 15" id="KW-1133">Transmembrane helix</keyword>
<feature type="transmembrane region" description="Helical" evidence="15">
    <location>
        <begin position="53"/>
        <end position="74"/>
    </location>
</feature>
<dbReference type="InterPro" id="IPR018541">
    <property type="entry name" value="Ftsk_gamma"/>
</dbReference>
<dbReference type="PANTHER" id="PTHR22683">
    <property type="entry name" value="SPORULATION PROTEIN RELATED"/>
    <property type="match status" value="1"/>
</dbReference>
<dbReference type="InterPro" id="IPR027417">
    <property type="entry name" value="P-loop_NTPase"/>
</dbReference>
<evidence type="ECO:0000256" key="3">
    <source>
        <dbReference type="ARBA" id="ARBA00022475"/>
    </source>
</evidence>
<evidence type="ECO:0000313" key="17">
    <source>
        <dbReference type="EMBL" id="TDS15980.1"/>
    </source>
</evidence>
<dbReference type="InterPro" id="IPR041027">
    <property type="entry name" value="FtsK_alpha"/>
</dbReference>
<feature type="transmembrane region" description="Helical" evidence="15">
    <location>
        <begin position="126"/>
        <end position="149"/>
    </location>
</feature>
<feature type="transmembrane region" description="Helical" evidence="15">
    <location>
        <begin position="161"/>
        <end position="183"/>
    </location>
</feature>
<dbReference type="AlphaFoldDB" id="A0A4R7D510"/>
<name>A0A4R7D510_9SPHI</name>
<dbReference type="PROSITE" id="PS50901">
    <property type="entry name" value="FTSK"/>
    <property type="match status" value="1"/>
</dbReference>
<dbReference type="InterPro" id="IPR036390">
    <property type="entry name" value="WH_DNA-bd_sf"/>
</dbReference>
<dbReference type="SMART" id="SM00843">
    <property type="entry name" value="Ftsk_gamma"/>
    <property type="match status" value="1"/>
</dbReference>
<evidence type="ECO:0000256" key="5">
    <source>
        <dbReference type="ARBA" id="ARBA00022692"/>
    </source>
</evidence>
<dbReference type="Pfam" id="PF13491">
    <property type="entry name" value="FtsK_4TM"/>
    <property type="match status" value="1"/>
</dbReference>
<keyword evidence="5 15" id="KW-0812">Transmembrane</keyword>
<dbReference type="GO" id="GO:0003677">
    <property type="term" value="F:DNA binding"/>
    <property type="evidence" value="ECO:0007669"/>
    <property type="project" value="UniProtKB-KW"/>
</dbReference>
<dbReference type="Pfam" id="PF09397">
    <property type="entry name" value="FtsK_gamma"/>
    <property type="match status" value="1"/>
</dbReference>
<dbReference type="InterPro" id="IPR036388">
    <property type="entry name" value="WH-like_DNA-bd_sf"/>
</dbReference>
<dbReference type="InterPro" id="IPR025199">
    <property type="entry name" value="FtsK_4TM"/>
</dbReference>
<dbReference type="Proteomes" id="UP000294752">
    <property type="component" value="Unassembled WGS sequence"/>
</dbReference>
<dbReference type="SUPFAM" id="SSF46785">
    <property type="entry name" value="Winged helix' DNA-binding domain"/>
    <property type="match status" value="1"/>
</dbReference>
<keyword evidence="10" id="KW-0238">DNA-binding</keyword>
<evidence type="ECO:0000256" key="2">
    <source>
        <dbReference type="ARBA" id="ARBA00006474"/>
    </source>
</evidence>
<proteinExistence type="inferred from homology"/>
<comment type="subcellular location">
    <subcellularLocation>
        <location evidence="1">Cell membrane</location>
        <topology evidence="1">Multi-pass membrane protein</topology>
    </subcellularLocation>
</comment>
<dbReference type="Pfam" id="PF17854">
    <property type="entry name" value="FtsK_alpha"/>
    <property type="match status" value="1"/>
</dbReference>
<keyword evidence="18" id="KW-1185">Reference proteome</keyword>
<keyword evidence="4" id="KW-0132">Cell division</keyword>
<protein>
    <submittedName>
        <fullName evidence="17">S-DNA-T family DNA segregation ATPase FtsK/SpoIIIE</fullName>
    </submittedName>
</protein>
<dbReference type="GO" id="GO:0007059">
    <property type="term" value="P:chromosome segregation"/>
    <property type="evidence" value="ECO:0007669"/>
    <property type="project" value="UniProtKB-KW"/>
</dbReference>
<evidence type="ECO:0000256" key="10">
    <source>
        <dbReference type="ARBA" id="ARBA00023125"/>
    </source>
</evidence>
<reference evidence="17 18" key="1">
    <citation type="submission" date="2019-03" db="EMBL/GenBank/DDBJ databases">
        <title>Genomic Encyclopedia of Type Strains, Phase III (KMG-III): the genomes of soil and plant-associated and newly described type strains.</title>
        <authorList>
            <person name="Whitman W."/>
        </authorList>
    </citation>
    <scope>NUCLEOTIDE SEQUENCE [LARGE SCALE GENOMIC DNA]</scope>
    <source>
        <strain evidence="17 18">CGMCC 1.12801</strain>
    </source>
</reference>